<dbReference type="GO" id="GO:0046854">
    <property type="term" value="P:phosphatidylinositol phosphate biosynthetic process"/>
    <property type="evidence" value="ECO:0007669"/>
    <property type="project" value="TreeGrafter"/>
</dbReference>
<dbReference type="GO" id="GO:0010008">
    <property type="term" value="C:endosome membrane"/>
    <property type="evidence" value="ECO:0007669"/>
    <property type="project" value="TreeGrafter"/>
</dbReference>
<dbReference type="GO" id="GO:0000285">
    <property type="term" value="F:1-phosphatidylinositol-3-phosphate 5-kinase activity"/>
    <property type="evidence" value="ECO:0007669"/>
    <property type="project" value="TreeGrafter"/>
</dbReference>
<dbReference type="PANTHER" id="PTHR45748">
    <property type="entry name" value="1-PHOSPHATIDYLINOSITOL 3-PHOSPHATE 5-KINASE-RELATED"/>
    <property type="match status" value="1"/>
</dbReference>
<sequence>MMKCVETRPAYSNTVLENILISMSSQHIRNQAVCEQSHLSRITYYGYFDTSLGRYCMIFYLIRSYILIIY</sequence>
<organism evidence="1">
    <name type="scientific">Arundo donax</name>
    <name type="common">Giant reed</name>
    <name type="synonym">Donax arundinaceus</name>
    <dbReference type="NCBI Taxonomy" id="35708"/>
    <lineage>
        <taxon>Eukaryota</taxon>
        <taxon>Viridiplantae</taxon>
        <taxon>Streptophyta</taxon>
        <taxon>Embryophyta</taxon>
        <taxon>Tracheophyta</taxon>
        <taxon>Spermatophyta</taxon>
        <taxon>Magnoliopsida</taxon>
        <taxon>Liliopsida</taxon>
        <taxon>Poales</taxon>
        <taxon>Poaceae</taxon>
        <taxon>PACMAD clade</taxon>
        <taxon>Arundinoideae</taxon>
        <taxon>Arundineae</taxon>
        <taxon>Arundo</taxon>
    </lineage>
</organism>
<reference evidence="1" key="2">
    <citation type="journal article" date="2015" name="Data Brief">
        <title>Shoot transcriptome of the giant reed, Arundo donax.</title>
        <authorList>
            <person name="Barrero R.A."/>
            <person name="Guerrero F.D."/>
            <person name="Moolhuijzen P."/>
            <person name="Goolsby J.A."/>
            <person name="Tidwell J."/>
            <person name="Bellgard S.E."/>
            <person name="Bellgard M.I."/>
        </authorList>
    </citation>
    <scope>NUCLEOTIDE SEQUENCE</scope>
    <source>
        <tissue evidence="1">Shoot tissue taken approximately 20 cm above the soil surface</tissue>
    </source>
</reference>
<dbReference type="AlphaFoldDB" id="A0A0A9D768"/>
<proteinExistence type="predicted"/>
<dbReference type="PANTHER" id="PTHR45748:SF8">
    <property type="entry name" value="1-PHOSPHATIDYLINOSITOL-3-PHOSPHATE 5-KINASE"/>
    <property type="match status" value="1"/>
</dbReference>
<evidence type="ECO:0000313" key="1">
    <source>
        <dbReference type="EMBL" id="JAD84459.1"/>
    </source>
</evidence>
<name>A0A0A9D768_ARUDO</name>
<accession>A0A0A9D768</accession>
<dbReference type="EMBL" id="GBRH01213436">
    <property type="protein sequence ID" value="JAD84459.1"/>
    <property type="molecule type" value="Transcribed_RNA"/>
</dbReference>
<reference evidence="1" key="1">
    <citation type="submission" date="2014-09" db="EMBL/GenBank/DDBJ databases">
        <authorList>
            <person name="Magalhaes I.L.F."/>
            <person name="Oliveira U."/>
            <person name="Santos F.R."/>
            <person name="Vidigal T.H.D.A."/>
            <person name="Brescovit A.D."/>
            <person name="Santos A.J."/>
        </authorList>
    </citation>
    <scope>NUCLEOTIDE SEQUENCE</scope>
    <source>
        <tissue evidence="1">Shoot tissue taken approximately 20 cm above the soil surface</tissue>
    </source>
</reference>
<protein>
    <submittedName>
        <fullName evidence="1">Uncharacterized protein</fullName>
    </submittedName>
</protein>